<feature type="domain" description="Rad50/SbcC-type AAA" evidence="2">
    <location>
        <begin position="106"/>
        <end position="327"/>
    </location>
</feature>
<dbReference type="InterPro" id="IPR038729">
    <property type="entry name" value="Rad50/SbcC_AAA"/>
</dbReference>
<comment type="caution">
    <text evidence="3">The sequence shown here is derived from an EMBL/GenBank/DDBJ whole genome shotgun (WGS) entry which is preliminary data.</text>
</comment>
<dbReference type="EMBL" id="JBHSML010000003">
    <property type="protein sequence ID" value="MFC5515757.1"/>
    <property type="molecule type" value="Genomic_DNA"/>
</dbReference>
<dbReference type="Pfam" id="PF13166">
    <property type="entry name" value="AAA_13"/>
    <property type="match status" value="1"/>
</dbReference>
<dbReference type="RefSeq" id="WP_266342014.1">
    <property type="nucleotide sequence ID" value="NZ_JAPKNH010000001.1"/>
</dbReference>
<name>A0ABW0PVN8_9HYPH</name>
<evidence type="ECO:0000313" key="4">
    <source>
        <dbReference type="Proteomes" id="UP001596150"/>
    </source>
</evidence>
<dbReference type="SUPFAM" id="SSF52540">
    <property type="entry name" value="P-loop containing nucleoside triphosphate hydrolases"/>
    <property type="match status" value="1"/>
</dbReference>
<protein>
    <submittedName>
        <fullName evidence="3">AAA family ATPase</fullName>
    </submittedName>
</protein>
<dbReference type="Proteomes" id="UP001596150">
    <property type="component" value="Unassembled WGS sequence"/>
</dbReference>
<evidence type="ECO:0000259" key="1">
    <source>
        <dbReference type="Pfam" id="PF13166"/>
    </source>
</evidence>
<dbReference type="Gene3D" id="3.40.50.300">
    <property type="entry name" value="P-loop containing nucleotide triphosphate hydrolases"/>
    <property type="match status" value="2"/>
</dbReference>
<dbReference type="InterPro" id="IPR026866">
    <property type="entry name" value="CR006_AAA"/>
</dbReference>
<proteinExistence type="predicted"/>
<dbReference type="PANTHER" id="PTHR32182:SF0">
    <property type="entry name" value="DNA REPLICATION AND REPAIR PROTEIN RECF"/>
    <property type="match status" value="1"/>
</dbReference>
<organism evidence="3 4">
    <name type="scientific">Kaistia terrae</name>
    <dbReference type="NCBI Taxonomy" id="537017"/>
    <lineage>
        <taxon>Bacteria</taxon>
        <taxon>Pseudomonadati</taxon>
        <taxon>Pseudomonadota</taxon>
        <taxon>Alphaproteobacteria</taxon>
        <taxon>Hyphomicrobiales</taxon>
        <taxon>Kaistiaceae</taxon>
        <taxon>Kaistia</taxon>
    </lineage>
</organism>
<dbReference type="Pfam" id="PF13476">
    <property type="entry name" value="AAA_23"/>
    <property type="match status" value="1"/>
</dbReference>
<evidence type="ECO:0000259" key="2">
    <source>
        <dbReference type="Pfam" id="PF13476"/>
    </source>
</evidence>
<accession>A0ABW0PVN8</accession>
<dbReference type="PANTHER" id="PTHR32182">
    <property type="entry name" value="DNA REPLICATION AND REPAIR PROTEIN RECF"/>
    <property type="match status" value="1"/>
</dbReference>
<keyword evidence="4" id="KW-1185">Reference proteome</keyword>
<evidence type="ECO:0000313" key="3">
    <source>
        <dbReference type="EMBL" id="MFC5515757.1"/>
    </source>
</evidence>
<reference evidence="4" key="1">
    <citation type="journal article" date="2019" name="Int. J. Syst. Evol. Microbiol.">
        <title>The Global Catalogue of Microorganisms (GCM) 10K type strain sequencing project: providing services to taxonomists for standard genome sequencing and annotation.</title>
        <authorList>
            <consortium name="The Broad Institute Genomics Platform"/>
            <consortium name="The Broad Institute Genome Sequencing Center for Infectious Disease"/>
            <person name="Wu L."/>
            <person name="Ma J."/>
        </authorList>
    </citation>
    <scope>NUCLEOTIDE SEQUENCE [LARGE SCALE GENOMIC DNA]</scope>
    <source>
        <strain evidence="4">KACC 12633</strain>
    </source>
</reference>
<sequence length="874" mass="96230">MMNELGAVGERLAASQVTLDELPQTSIWDELNSWGKSIVAWQRHIISHAVRDGMLSSERIDEVYRLFLREKGLDKGDEELPDVPESVTGRAAVEGTPLALQAVRSLNNVNAIPDVSHLTFGPQLTVIYGQNGAGKTGFSRVLSRACFSRSSPQIIRNIYYDDAPDTPATAQFIIDRGNGPDEEVTFTDGDEHSDLKRVSVFDSFVARIHLAKENELGFQPAGFDVFDEAIRAIGLITQKLEADISQKTRPNKFNQLFSDPGPIAEQIDALNHKSDLAALSALAIFGDAEQERLDELARQEKGLLAKSPVETVKALATAKTDIEALQKKVTEFAGKFAEAALEEARGLLDEHQAVLLAAFKAGSDIVSNPRLSQTGSAGWDDFVLSSRKLGQTEGDTYPEEGDPCLLCHRPLDAPSATLINRMWGFLDHEARKSAVAADERLNAYIAQIRALDCALLPGDSRIRADLSKINPALVSEIDEVSASFDGRRNALVATLEIGARAELPTGDFNLPNEALAKALEEIEVQAAALRDGKFDELLAKLKAEHIALRQRQVLSKNIGDVVAHVEDLVWIVKAGGSRPSPRFVTDRQKIVFEKLIEGNYKKRLKDECAKLDCSLPFDFKARGSAGKTLRGFKAKGGHKPDEIFSEGEQRALSLADFLTEVNLNPTSAAIVLDDPVTSLDHQRKISIARRLVEEAGVRQVIVFTHDLVFLTLLSDYAENTGHSVVGHWIERHSGMPGHVNIDETPANTRIYRKTTKAKEFLERARKADGREKVDLVRSGAGALRRTIEEVVLVHLFKDTVRRWNEQIRLGAVSKISWSDEVADEIVALQDDTSRLLEGHSNSDEFSGGMPDEDGLARLIARVDALIEKAKIERR</sequence>
<feature type="domain" description="Protein CR006 P-loop" evidence="1">
    <location>
        <begin position="632"/>
        <end position="723"/>
    </location>
</feature>
<dbReference type="InterPro" id="IPR027417">
    <property type="entry name" value="P-loop_NTPase"/>
</dbReference>
<gene>
    <name evidence="3" type="ORF">ACFPP9_08245</name>
</gene>